<name>A0AAN7T6C7_9EURO</name>
<dbReference type="AlphaFoldDB" id="A0AAN7T6C7"/>
<organism evidence="2 3">
    <name type="scientific">Lithohypha guttulata</name>
    <dbReference type="NCBI Taxonomy" id="1690604"/>
    <lineage>
        <taxon>Eukaryota</taxon>
        <taxon>Fungi</taxon>
        <taxon>Dikarya</taxon>
        <taxon>Ascomycota</taxon>
        <taxon>Pezizomycotina</taxon>
        <taxon>Eurotiomycetes</taxon>
        <taxon>Chaetothyriomycetidae</taxon>
        <taxon>Chaetothyriales</taxon>
        <taxon>Trichomeriaceae</taxon>
        <taxon>Lithohypha</taxon>
    </lineage>
</organism>
<reference evidence="2 3" key="1">
    <citation type="submission" date="2023-08" db="EMBL/GenBank/DDBJ databases">
        <title>Black Yeasts Isolated from many extreme environments.</title>
        <authorList>
            <person name="Coleine C."/>
            <person name="Stajich J.E."/>
            <person name="Selbmann L."/>
        </authorList>
    </citation>
    <scope>NUCLEOTIDE SEQUENCE [LARGE SCALE GENOMIC DNA]</scope>
    <source>
        <strain evidence="2 3">CCFEE 5910</strain>
    </source>
</reference>
<feature type="region of interest" description="Disordered" evidence="1">
    <location>
        <begin position="1"/>
        <end position="52"/>
    </location>
</feature>
<evidence type="ECO:0000313" key="3">
    <source>
        <dbReference type="Proteomes" id="UP001309876"/>
    </source>
</evidence>
<comment type="caution">
    <text evidence="2">The sequence shown here is derived from an EMBL/GenBank/DDBJ whole genome shotgun (WGS) entry which is preliminary data.</text>
</comment>
<dbReference type="EMBL" id="JAVRRJ010000001">
    <property type="protein sequence ID" value="KAK5091243.1"/>
    <property type="molecule type" value="Genomic_DNA"/>
</dbReference>
<sequence length="640" mass="73717">MSGQATSPSTESGAGVDINMTDEQERQSDDTPENEQRNETQTPTRPSGLSQVEKDARLRALQNRIYPTPHHTSLLLMILHKLGWDVDKSEALFRFWEAIQRNRPKDDGELTEWEFDATSEDKEDIADTESDLKILRLSNKDVLGPKYPGGFTLLQHVQDNSLDEIFVPASFKFDEYALVYTGNADLERRSAVIVFTNAVLDTFDVLLSRGEAVLVLAGLASWDLERALVFYQDRELLSAVLSEYFDRMRPSPDLCTSESEAQSERDQRLALFITYTGFPSWYSAKEHLSVHDDNLVKALAAWHRDGIEPRKHPKDKEGTRKAGIGMRIDFDGKHASLPDPESCYCRVENDDDDIWDPETEQFMDEDTRAKTDISSFSKTTTGSWSFPHFGGIKKRVKGPNGKLRVRRPGGVINYNVQPAKLGVPDWTKFRFEYIQKGRYFWKPFKNNRYLLADAGENRTIAEGGTRKANERRTRMFDWSNKDDIQHVRRWHTQKTTRVTQTVLREAGQRLSIEEQKFLKELLDDSFARHKEARPGQSQIRISRSFAVTDTLKDEWSKKWNARFAGKTVPSEVEPRRERNGQNLYNLIKRWEKLCHEYGWTFDKTGTPTVYDTVNWPWEVNNEEEAEGSSGEESEAMDISE</sequence>
<accession>A0AAN7T6C7</accession>
<gene>
    <name evidence="2" type="ORF">LTR05_001424</name>
</gene>
<feature type="region of interest" description="Disordered" evidence="1">
    <location>
        <begin position="621"/>
        <end position="640"/>
    </location>
</feature>
<feature type="compositionally biased region" description="Polar residues" evidence="1">
    <location>
        <begin position="1"/>
        <end position="12"/>
    </location>
</feature>
<feature type="compositionally biased region" description="Basic and acidic residues" evidence="1">
    <location>
        <begin position="23"/>
        <end position="38"/>
    </location>
</feature>
<keyword evidence="3" id="KW-1185">Reference proteome</keyword>
<evidence type="ECO:0000313" key="2">
    <source>
        <dbReference type="EMBL" id="KAK5091243.1"/>
    </source>
</evidence>
<protein>
    <submittedName>
        <fullName evidence="2">Uncharacterized protein</fullName>
    </submittedName>
</protein>
<feature type="compositionally biased region" description="Polar residues" evidence="1">
    <location>
        <begin position="39"/>
        <end position="50"/>
    </location>
</feature>
<proteinExistence type="predicted"/>
<evidence type="ECO:0000256" key="1">
    <source>
        <dbReference type="SAM" id="MobiDB-lite"/>
    </source>
</evidence>
<dbReference type="Proteomes" id="UP001309876">
    <property type="component" value="Unassembled WGS sequence"/>
</dbReference>